<dbReference type="CDD" id="cd07377">
    <property type="entry name" value="WHTH_GntR"/>
    <property type="match status" value="1"/>
</dbReference>
<dbReference type="PANTHER" id="PTHR43537">
    <property type="entry name" value="TRANSCRIPTIONAL REGULATOR, GNTR FAMILY"/>
    <property type="match status" value="1"/>
</dbReference>
<keyword evidence="6" id="KW-1185">Reference proteome</keyword>
<dbReference type="InterPro" id="IPR036390">
    <property type="entry name" value="WH_DNA-bd_sf"/>
</dbReference>
<dbReference type="Pfam" id="PF00392">
    <property type="entry name" value="GntR"/>
    <property type="match status" value="1"/>
</dbReference>
<protein>
    <submittedName>
        <fullName evidence="5">FCD domain-containing protein</fullName>
    </submittedName>
</protein>
<evidence type="ECO:0000259" key="4">
    <source>
        <dbReference type="PROSITE" id="PS50949"/>
    </source>
</evidence>
<keyword evidence="1" id="KW-0805">Transcription regulation</keyword>
<dbReference type="InterPro" id="IPR011711">
    <property type="entry name" value="GntR_C"/>
</dbReference>
<keyword evidence="2" id="KW-0238">DNA-binding</keyword>
<keyword evidence="3" id="KW-0804">Transcription</keyword>
<gene>
    <name evidence="5" type="ORF">K1X15_10825</name>
</gene>
<organism evidence="5 6">
    <name type="scientific">Devosia salina</name>
    <dbReference type="NCBI Taxonomy" id="2860336"/>
    <lineage>
        <taxon>Bacteria</taxon>
        <taxon>Pseudomonadati</taxon>
        <taxon>Pseudomonadota</taxon>
        <taxon>Alphaproteobacteria</taxon>
        <taxon>Hyphomicrobiales</taxon>
        <taxon>Devosiaceae</taxon>
        <taxon>Devosia</taxon>
    </lineage>
</organism>
<dbReference type="InterPro" id="IPR000524">
    <property type="entry name" value="Tscrpt_reg_HTH_GntR"/>
</dbReference>
<dbReference type="PANTHER" id="PTHR43537:SF44">
    <property type="entry name" value="GNTR FAMILY REGULATORY PROTEIN"/>
    <property type="match status" value="1"/>
</dbReference>
<dbReference type="InterPro" id="IPR036388">
    <property type="entry name" value="WH-like_DNA-bd_sf"/>
</dbReference>
<dbReference type="Pfam" id="PF07729">
    <property type="entry name" value="FCD"/>
    <property type="match status" value="1"/>
</dbReference>
<evidence type="ECO:0000256" key="1">
    <source>
        <dbReference type="ARBA" id="ARBA00023015"/>
    </source>
</evidence>
<accession>A0ABX8WC82</accession>
<evidence type="ECO:0000256" key="2">
    <source>
        <dbReference type="ARBA" id="ARBA00023125"/>
    </source>
</evidence>
<name>A0ABX8WC82_9HYPH</name>
<sequence>MWFSEVRETIGVVGAVEQFAEASRGGADRAADAVVTRLEAMIGAGELADGSFLPAERELMSRFGISRTVAREAVVRLAGRGLVETRPRFRPVVRRPGYDAALSALGGVVGQLLGQSAGVKNLYDTRVFMEAALVRYAALHARKDDIAALKRALDANEAAIADAAEFYRSDMAFHAVLYELPRNPVMPSIHRAFTAWLRPHWERMDRSSERNRSNFLSHREIYRCIVERDAEAAEEALKGHLAAAWEYVRGTFEPA</sequence>
<dbReference type="SUPFAM" id="SSF46785">
    <property type="entry name" value="Winged helix' DNA-binding domain"/>
    <property type="match status" value="1"/>
</dbReference>
<dbReference type="InterPro" id="IPR008920">
    <property type="entry name" value="TF_FadR/GntR_C"/>
</dbReference>
<evidence type="ECO:0000256" key="3">
    <source>
        <dbReference type="ARBA" id="ARBA00023163"/>
    </source>
</evidence>
<dbReference type="Gene3D" id="1.10.10.10">
    <property type="entry name" value="Winged helix-like DNA-binding domain superfamily/Winged helix DNA-binding domain"/>
    <property type="match status" value="1"/>
</dbReference>
<dbReference type="PROSITE" id="PS50949">
    <property type="entry name" value="HTH_GNTR"/>
    <property type="match status" value="1"/>
</dbReference>
<dbReference type="Gene3D" id="1.20.120.530">
    <property type="entry name" value="GntR ligand-binding domain-like"/>
    <property type="match status" value="1"/>
</dbReference>
<feature type="domain" description="HTH gntR-type" evidence="4">
    <location>
        <begin position="28"/>
        <end position="96"/>
    </location>
</feature>
<dbReference type="Proteomes" id="UP000825799">
    <property type="component" value="Chromosome"/>
</dbReference>
<evidence type="ECO:0000313" key="5">
    <source>
        <dbReference type="EMBL" id="QYO75159.1"/>
    </source>
</evidence>
<dbReference type="EMBL" id="CP080590">
    <property type="protein sequence ID" value="QYO75159.1"/>
    <property type="molecule type" value="Genomic_DNA"/>
</dbReference>
<evidence type="ECO:0000313" key="6">
    <source>
        <dbReference type="Proteomes" id="UP000825799"/>
    </source>
</evidence>
<proteinExistence type="predicted"/>
<dbReference type="PRINTS" id="PR00035">
    <property type="entry name" value="HTHGNTR"/>
</dbReference>
<dbReference type="SMART" id="SM00345">
    <property type="entry name" value="HTH_GNTR"/>
    <property type="match status" value="1"/>
</dbReference>
<reference evidence="5 6" key="1">
    <citation type="submission" date="2021-08" db="EMBL/GenBank/DDBJ databases">
        <title>Devosia salina sp. nov., isolated from the South China Sea sediment.</title>
        <authorList>
            <person name="Zhou Z."/>
        </authorList>
    </citation>
    <scope>NUCLEOTIDE SEQUENCE [LARGE SCALE GENOMIC DNA]</scope>
    <source>
        <strain evidence="5 6">SCS-3</strain>
    </source>
</reference>
<dbReference type="SUPFAM" id="SSF48008">
    <property type="entry name" value="GntR ligand-binding domain-like"/>
    <property type="match status" value="1"/>
</dbReference>
<dbReference type="SMART" id="SM00895">
    <property type="entry name" value="FCD"/>
    <property type="match status" value="1"/>
</dbReference>